<dbReference type="Proteomes" id="UP001221150">
    <property type="component" value="Unassembled WGS sequence"/>
</dbReference>
<dbReference type="InterPro" id="IPR036365">
    <property type="entry name" value="PGBD-like_sf"/>
</dbReference>
<dbReference type="Pfam" id="PF01471">
    <property type="entry name" value="PG_binding_1"/>
    <property type="match status" value="1"/>
</dbReference>
<dbReference type="EMBL" id="JARJBB010000032">
    <property type="protein sequence ID" value="MDF3302887.1"/>
    <property type="molecule type" value="Genomic_DNA"/>
</dbReference>
<evidence type="ECO:0000256" key="2">
    <source>
        <dbReference type="SAM" id="Phobius"/>
    </source>
</evidence>
<dbReference type="InterPro" id="IPR036366">
    <property type="entry name" value="PGBDSf"/>
</dbReference>
<keyword evidence="2" id="KW-1133">Transmembrane helix</keyword>
<feature type="compositionally biased region" description="Low complexity" evidence="1">
    <location>
        <begin position="131"/>
        <end position="142"/>
    </location>
</feature>
<feature type="region of interest" description="Disordered" evidence="1">
    <location>
        <begin position="86"/>
        <end position="180"/>
    </location>
</feature>
<gene>
    <name evidence="4" type="ORF">P3H78_30615</name>
</gene>
<evidence type="ECO:0000259" key="3">
    <source>
        <dbReference type="SMART" id="SM00530"/>
    </source>
</evidence>
<proteinExistence type="predicted"/>
<dbReference type="CDD" id="cd00093">
    <property type="entry name" value="HTH_XRE"/>
    <property type="match status" value="1"/>
</dbReference>
<reference evidence="4 5" key="1">
    <citation type="submission" date="2023-03" db="EMBL/GenBank/DDBJ databases">
        <title>Draft genome sequence of Streptomyces sp. K1PA1 isolated from peat swamp forest in Thailand.</title>
        <authorList>
            <person name="Klaysubun C."/>
            <person name="Duangmal K."/>
        </authorList>
    </citation>
    <scope>NUCLEOTIDE SEQUENCE [LARGE SCALE GENOMIC DNA]</scope>
    <source>
        <strain evidence="4 5">K1PA1</strain>
    </source>
</reference>
<dbReference type="SUPFAM" id="SSF47413">
    <property type="entry name" value="lambda repressor-like DNA-binding domains"/>
    <property type="match status" value="1"/>
</dbReference>
<sequence>MGQWKPLSDELAPPVRRLVVRLRELKDHMGVTMTTLAAKTSYSRSSWERYLNGRSLPPRQAVEAIGRMAGTDLVRLMALWELAEHARTQARAPRAPETGSAPLPTERGASGVPEQRAGETASGPGGAEPVDAAADGPTAADADAGRDGAEAAHGPAGGDGPAPVGGSVALGGSAAAPDGRVRRGARTGVAAGGTVLAALAALAIVWWTTGAPDGCRGRAAPPRQSGAPVLPGGFPCHFARHGGLLFAGHTASEPLVVLNGAGEDVVEVQCLLRHHGHSPGRIDGLFGPLTERAVEEMQRSGGVGVDGKVGPQTWTLLRG</sequence>
<feature type="transmembrane region" description="Helical" evidence="2">
    <location>
        <begin position="189"/>
        <end position="208"/>
    </location>
</feature>
<dbReference type="InterPro" id="IPR002477">
    <property type="entry name" value="Peptidoglycan-bd-like"/>
</dbReference>
<evidence type="ECO:0000313" key="4">
    <source>
        <dbReference type="EMBL" id="MDF3302887.1"/>
    </source>
</evidence>
<evidence type="ECO:0000313" key="5">
    <source>
        <dbReference type="Proteomes" id="UP001221150"/>
    </source>
</evidence>
<feature type="domain" description="HTH cro/C1-type" evidence="3">
    <location>
        <begin position="21"/>
        <end position="76"/>
    </location>
</feature>
<dbReference type="SUPFAM" id="SSF47090">
    <property type="entry name" value="PGBD-like"/>
    <property type="match status" value="1"/>
</dbReference>
<name>A0ABT6AEM9_9ACTN</name>
<keyword evidence="2" id="KW-0812">Transmembrane</keyword>
<keyword evidence="5" id="KW-1185">Reference proteome</keyword>
<feature type="compositionally biased region" description="Low complexity" evidence="1">
    <location>
        <begin position="161"/>
        <end position="177"/>
    </location>
</feature>
<dbReference type="InterPro" id="IPR010982">
    <property type="entry name" value="Lambda_DNA-bd_dom_sf"/>
</dbReference>
<keyword evidence="2" id="KW-0472">Membrane</keyword>
<dbReference type="SMART" id="SM00530">
    <property type="entry name" value="HTH_XRE"/>
    <property type="match status" value="1"/>
</dbReference>
<dbReference type="Gene3D" id="1.10.101.10">
    <property type="entry name" value="PGBD-like superfamily/PGBD"/>
    <property type="match status" value="1"/>
</dbReference>
<organism evidence="4 5">
    <name type="scientific">Streptomyces tropicalis</name>
    <dbReference type="NCBI Taxonomy" id="3034234"/>
    <lineage>
        <taxon>Bacteria</taxon>
        <taxon>Bacillati</taxon>
        <taxon>Actinomycetota</taxon>
        <taxon>Actinomycetes</taxon>
        <taxon>Kitasatosporales</taxon>
        <taxon>Streptomycetaceae</taxon>
        <taxon>Streptomyces</taxon>
    </lineage>
</organism>
<protein>
    <submittedName>
        <fullName evidence="4">Peptidoglycan-binding protein</fullName>
    </submittedName>
</protein>
<accession>A0ABT6AEM9</accession>
<dbReference type="RefSeq" id="WP_276112439.1">
    <property type="nucleotide sequence ID" value="NZ_JARJBB010000032.1"/>
</dbReference>
<dbReference type="InterPro" id="IPR001387">
    <property type="entry name" value="Cro/C1-type_HTH"/>
</dbReference>
<evidence type="ECO:0000256" key="1">
    <source>
        <dbReference type="SAM" id="MobiDB-lite"/>
    </source>
</evidence>
<comment type="caution">
    <text evidence="4">The sequence shown here is derived from an EMBL/GenBank/DDBJ whole genome shotgun (WGS) entry which is preliminary data.</text>
</comment>
<dbReference type="Pfam" id="PF13560">
    <property type="entry name" value="HTH_31"/>
    <property type="match status" value="1"/>
</dbReference>